<evidence type="ECO:0000256" key="1">
    <source>
        <dbReference type="SAM" id="MobiDB-lite"/>
    </source>
</evidence>
<feature type="region of interest" description="Disordered" evidence="1">
    <location>
        <begin position="15"/>
        <end position="51"/>
    </location>
</feature>
<reference evidence="2 3" key="2">
    <citation type="submission" date="2020-07" db="EMBL/GenBank/DDBJ databases">
        <title>Genome assembly of wild tea tree DASZ reveals pedigree and selection history of tea varieties.</title>
        <authorList>
            <person name="Zhang W."/>
        </authorList>
    </citation>
    <scope>NUCLEOTIDE SEQUENCE [LARGE SCALE GENOMIC DNA]</scope>
    <source>
        <strain evidence="3">cv. G240</strain>
        <tissue evidence="2">Leaf</tissue>
    </source>
</reference>
<gene>
    <name evidence="2" type="ORF">HYC85_002977</name>
</gene>
<dbReference type="EMBL" id="JACBKZ010000001">
    <property type="protein sequence ID" value="KAF5961768.1"/>
    <property type="molecule type" value="Genomic_DNA"/>
</dbReference>
<proteinExistence type="predicted"/>
<comment type="caution">
    <text evidence="2">The sequence shown here is derived from an EMBL/GenBank/DDBJ whole genome shotgun (WGS) entry which is preliminary data.</text>
</comment>
<dbReference type="AlphaFoldDB" id="A0A7J7IC28"/>
<accession>A0A7J7IC28</accession>
<keyword evidence="3" id="KW-1185">Reference proteome</keyword>
<sequence>MGHYSDSFLLAARRGMKTTRKRAQRKEATGLTPLGYLSGRNRGAEPAMSGI</sequence>
<evidence type="ECO:0000313" key="3">
    <source>
        <dbReference type="Proteomes" id="UP000593564"/>
    </source>
</evidence>
<evidence type="ECO:0000313" key="2">
    <source>
        <dbReference type="EMBL" id="KAF5961768.1"/>
    </source>
</evidence>
<dbReference type="Proteomes" id="UP000593564">
    <property type="component" value="Unassembled WGS sequence"/>
</dbReference>
<name>A0A7J7IC28_CAMSI</name>
<feature type="compositionally biased region" description="Basic residues" evidence="1">
    <location>
        <begin position="15"/>
        <end position="24"/>
    </location>
</feature>
<organism evidence="2 3">
    <name type="scientific">Camellia sinensis</name>
    <name type="common">Tea plant</name>
    <name type="synonym">Thea sinensis</name>
    <dbReference type="NCBI Taxonomy" id="4442"/>
    <lineage>
        <taxon>Eukaryota</taxon>
        <taxon>Viridiplantae</taxon>
        <taxon>Streptophyta</taxon>
        <taxon>Embryophyta</taxon>
        <taxon>Tracheophyta</taxon>
        <taxon>Spermatophyta</taxon>
        <taxon>Magnoliopsida</taxon>
        <taxon>eudicotyledons</taxon>
        <taxon>Gunneridae</taxon>
        <taxon>Pentapetalae</taxon>
        <taxon>asterids</taxon>
        <taxon>Ericales</taxon>
        <taxon>Theaceae</taxon>
        <taxon>Camellia</taxon>
    </lineage>
</organism>
<reference evidence="3" key="1">
    <citation type="journal article" date="2020" name="Nat. Commun.">
        <title>Genome assembly of wild tea tree DASZ reveals pedigree and selection history of tea varieties.</title>
        <authorList>
            <person name="Zhang W."/>
            <person name="Zhang Y."/>
            <person name="Qiu H."/>
            <person name="Guo Y."/>
            <person name="Wan H."/>
            <person name="Zhang X."/>
            <person name="Scossa F."/>
            <person name="Alseekh S."/>
            <person name="Zhang Q."/>
            <person name="Wang P."/>
            <person name="Xu L."/>
            <person name="Schmidt M.H."/>
            <person name="Jia X."/>
            <person name="Li D."/>
            <person name="Zhu A."/>
            <person name="Guo F."/>
            <person name="Chen W."/>
            <person name="Ni D."/>
            <person name="Usadel B."/>
            <person name="Fernie A.R."/>
            <person name="Wen W."/>
        </authorList>
    </citation>
    <scope>NUCLEOTIDE SEQUENCE [LARGE SCALE GENOMIC DNA]</scope>
    <source>
        <strain evidence="3">cv. G240</strain>
    </source>
</reference>
<protein>
    <submittedName>
        <fullName evidence="2">Uncharacterized protein</fullName>
    </submittedName>
</protein>